<sequence>MHWADVAAARLLERGKRHVISSGITPSGPIHVGSMREILTADAVARAVRDAGGEAELVYVADTADPLRRVYPFLDESYGEWVGHPLAEIPAPEGGGSYADYFLEPFFEALREVGVTPRVVDNHAAYREGRFADCTRAAVENVAEAREILERVSGRQLPRDWFPWTCRDSDGRLVEGRVTKCEWPTLEFENAAGETVRNNLAKGEGKLPWRLDWPAKWSWLGVTFEAFGKDHATRGGSFDTGREIIEAIYGGSAPDHLVYEWIHLKGTGAMHSSTGVAVSAAEMLRIAPPEALRWLVLKPQPQRHIDFDPGMGVLNLVDDYDRAGQARFAGDTSNERNDNARAWELSQVAAIPEALPTVAYRHLVTLAQSRPDLDGVVETLQQTGELGDVSAADREWLARRLECLENWLAGPAPDAVRFTLQERPPQLKLKSGERDALATLAELLTEAEWQPQPLHDLFYAAQEASGRDAKTLFALVYRALLGQSRGPRLGFFLATLDREWVVARLRGYS</sequence>
<reference evidence="12" key="1">
    <citation type="journal article" date="2014" name="Genome Biol. Evol.">
        <title>Pangenome evidence for extensive interdomain horizontal transfer affecting lineage core and shell genes in uncultured planktonic thaumarchaeota and euryarchaeota.</title>
        <authorList>
            <person name="Deschamps P."/>
            <person name="Zivanovic Y."/>
            <person name="Moreira D."/>
            <person name="Rodriguez-Valera F."/>
            <person name="Lopez-Garcia P."/>
        </authorList>
    </citation>
    <scope>NUCLEOTIDE SEQUENCE</scope>
</reference>
<comment type="catalytic activity">
    <reaction evidence="9 10">
        <text>tRNA(Lys) + L-lysine + ATP = L-lysyl-tRNA(Lys) + AMP + diphosphate</text>
        <dbReference type="Rhea" id="RHEA:20792"/>
        <dbReference type="Rhea" id="RHEA-COMP:9696"/>
        <dbReference type="Rhea" id="RHEA-COMP:9697"/>
        <dbReference type="ChEBI" id="CHEBI:30616"/>
        <dbReference type="ChEBI" id="CHEBI:32551"/>
        <dbReference type="ChEBI" id="CHEBI:33019"/>
        <dbReference type="ChEBI" id="CHEBI:78442"/>
        <dbReference type="ChEBI" id="CHEBI:78529"/>
        <dbReference type="ChEBI" id="CHEBI:456215"/>
        <dbReference type="EC" id="6.1.1.6"/>
    </reaction>
</comment>
<evidence type="ECO:0000256" key="2">
    <source>
        <dbReference type="ARBA" id="ARBA00005594"/>
    </source>
</evidence>
<proteinExistence type="inferred from homology"/>
<feature type="short sequence motif" description="'HIGH' region" evidence="10">
    <location>
        <begin position="26"/>
        <end position="34"/>
    </location>
</feature>
<dbReference type="InterPro" id="IPR045462">
    <property type="entry name" value="aa-tRNA-synth_I_cd-bd"/>
</dbReference>
<dbReference type="PANTHER" id="PTHR37940:SF1">
    <property type="entry name" value="LYSINE--TRNA LIGASE"/>
    <property type="match status" value="1"/>
</dbReference>
<evidence type="ECO:0000256" key="3">
    <source>
        <dbReference type="ARBA" id="ARBA00022490"/>
    </source>
</evidence>
<dbReference type="InterPro" id="IPR014729">
    <property type="entry name" value="Rossmann-like_a/b/a_fold"/>
</dbReference>
<keyword evidence="3 10" id="KW-0963">Cytoplasm</keyword>
<dbReference type="SUPFAM" id="SSF52374">
    <property type="entry name" value="Nucleotidylyl transferase"/>
    <property type="match status" value="1"/>
</dbReference>
<dbReference type="Gene3D" id="3.40.50.620">
    <property type="entry name" value="HUPs"/>
    <property type="match status" value="2"/>
</dbReference>
<dbReference type="PANTHER" id="PTHR37940">
    <property type="entry name" value="LYSINE--TRNA LIGASE"/>
    <property type="match status" value="1"/>
</dbReference>
<dbReference type="GO" id="GO:0005524">
    <property type="term" value="F:ATP binding"/>
    <property type="evidence" value="ECO:0007669"/>
    <property type="project" value="UniProtKB-UniRule"/>
</dbReference>
<keyword evidence="8 10" id="KW-0030">Aminoacyl-tRNA synthetase</keyword>
<dbReference type="Pfam" id="PF01921">
    <property type="entry name" value="tRNA-synt_1f"/>
    <property type="match status" value="1"/>
</dbReference>
<dbReference type="Pfam" id="PF19269">
    <property type="entry name" value="Anticodon_2"/>
    <property type="match status" value="1"/>
</dbReference>
<feature type="short sequence motif" description="'KMSKS' region" evidence="10">
    <location>
        <begin position="269"/>
        <end position="273"/>
    </location>
</feature>
<comment type="subcellular location">
    <subcellularLocation>
        <location evidence="1 10">Cytoplasm</location>
    </subcellularLocation>
</comment>
<keyword evidence="7 10" id="KW-0648">Protein biosynthesis</keyword>
<comment type="similarity">
    <text evidence="2 10">Belongs to the class-I aminoacyl-tRNA synthetase family.</text>
</comment>
<comment type="caution">
    <text evidence="10">Lacks conserved residue(s) required for the propagation of feature annotation.</text>
</comment>
<dbReference type="AlphaFoldDB" id="A0A075G7D8"/>
<dbReference type="EC" id="6.1.1.6" evidence="10"/>
<dbReference type="EMBL" id="KF900564">
    <property type="protein sequence ID" value="AIE99478.1"/>
    <property type="molecule type" value="Genomic_DNA"/>
</dbReference>
<evidence type="ECO:0000256" key="1">
    <source>
        <dbReference type="ARBA" id="ARBA00004496"/>
    </source>
</evidence>
<dbReference type="GO" id="GO:0006430">
    <property type="term" value="P:lysyl-tRNA aminoacylation"/>
    <property type="evidence" value="ECO:0007669"/>
    <property type="project" value="UniProtKB-UniRule"/>
</dbReference>
<evidence type="ECO:0000256" key="10">
    <source>
        <dbReference type="HAMAP-Rule" id="MF_00177"/>
    </source>
</evidence>
<keyword evidence="4 10" id="KW-0436">Ligase</keyword>
<dbReference type="GO" id="GO:0005737">
    <property type="term" value="C:cytoplasm"/>
    <property type="evidence" value="ECO:0007669"/>
    <property type="project" value="UniProtKB-SubCell"/>
</dbReference>
<evidence type="ECO:0000259" key="11">
    <source>
        <dbReference type="Pfam" id="PF19269"/>
    </source>
</evidence>
<organism evidence="12">
    <name type="scientific">uncultured marine group II/III euryarchaeote KM3_110_C01</name>
    <dbReference type="NCBI Taxonomy" id="1457851"/>
    <lineage>
        <taxon>Archaea</taxon>
        <taxon>Methanobacteriati</taxon>
        <taxon>Methanobacteriota</taxon>
        <taxon>environmental samples</taxon>
    </lineage>
</organism>
<evidence type="ECO:0000256" key="6">
    <source>
        <dbReference type="ARBA" id="ARBA00022840"/>
    </source>
</evidence>
<evidence type="ECO:0000256" key="8">
    <source>
        <dbReference type="ARBA" id="ARBA00023146"/>
    </source>
</evidence>
<protein>
    <recommendedName>
        <fullName evidence="10">Lysine--tRNA ligase</fullName>
        <ecNumber evidence="10">6.1.1.6</ecNumber>
    </recommendedName>
    <alternativeName>
        <fullName evidence="10">Lysyl-tRNA synthetase</fullName>
        <shortName evidence="10">LysRS</shortName>
    </alternativeName>
</protein>
<dbReference type="GO" id="GO:0000049">
    <property type="term" value="F:tRNA binding"/>
    <property type="evidence" value="ECO:0007669"/>
    <property type="project" value="InterPro"/>
</dbReference>
<keyword evidence="5 10" id="KW-0547">Nucleotide-binding</keyword>
<dbReference type="InterPro" id="IPR008925">
    <property type="entry name" value="aa_tRNA-synth_I_cd-bd_sf"/>
</dbReference>
<evidence type="ECO:0000256" key="5">
    <source>
        <dbReference type="ARBA" id="ARBA00022741"/>
    </source>
</evidence>
<evidence type="ECO:0000313" key="12">
    <source>
        <dbReference type="EMBL" id="AIE99478.1"/>
    </source>
</evidence>
<keyword evidence="6 10" id="KW-0067">ATP-binding</keyword>
<dbReference type="NCBIfam" id="TIGR00467">
    <property type="entry name" value="lysS_arch"/>
    <property type="match status" value="1"/>
</dbReference>
<evidence type="ECO:0000256" key="4">
    <source>
        <dbReference type="ARBA" id="ARBA00022598"/>
    </source>
</evidence>
<gene>
    <name evidence="12" type="primary">lysK</name>
    <name evidence="10" type="synonym">lysS</name>
</gene>
<dbReference type="Gene3D" id="1.10.10.350">
    <property type="match status" value="1"/>
</dbReference>
<evidence type="ECO:0000256" key="9">
    <source>
        <dbReference type="ARBA" id="ARBA00048573"/>
    </source>
</evidence>
<dbReference type="GO" id="GO:0004824">
    <property type="term" value="F:lysine-tRNA ligase activity"/>
    <property type="evidence" value="ECO:0007669"/>
    <property type="project" value="UniProtKB-UniRule"/>
</dbReference>
<accession>A0A075G7D8</accession>
<dbReference type="SUPFAM" id="SSF48163">
    <property type="entry name" value="An anticodon-binding domain of class I aminoacyl-tRNA synthetases"/>
    <property type="match status" value="1"/>
</dbReference>
<name>A0A075G7D8_9EURY</name>
<dbReference type="Gene3D" id="1.10.10.770">
    <property type="match status" value="1"/>
</dbReference>
<dbReference type="HAMAP" id="MF_00177">
    <property type="entry name" value="Lys_tRNA_synth_class1"/>
    <property type="match status" value="1"/>
</dbReference>
<feature type="domain" description="Aminoacyl-tRNA synthetase class I anticodon-binding" evidence="11">
    <location>
        <begin position="430"/>
        <end position="506"/>
    </location>
</feature>
<dbReference type="InterPro" id="IPR002904">
    <property type="entry name" value="Lys-tRNA-ligase"/>
</dbReference>
<dbReference type="InterPro" id="IPR020751">
    <property type="entry name" value="aa-tRNA-synth_I_codon-bd_sub2"/>
</dbReference>
<evidence type="ECO:0000256" key="7">
    <source>
        <dbReference type="ARBA" id="ARBA00022917"/>
    </source>
</evidence>